<feature type="binding site" evidence="8">
    <location>
        <position position="300"/>
    </location>
    <ligand>
        <name>Fe cation</name>
        <dbReference type="ChEBI" id="CHEBI:24875"/>
    </ligand>
</feature>
<evidence type="ECO:0000256" key="3">
    <source>
        <dbReference type="ARBA" id="ARBA00011995"/>
    </source>
</evidence>
<protein>
    <recommendedName>
        <fullName evidence="3">phenylalanine 4-monooxygenase</fullName>
        <ecNumber evidence="3">1.14.16.1</ecNumber>
    </recommendedName>
</protein>
<dbReference type="Gene3D" id="1.10.800.10">
    <property type="entry name" value="Aromatic amino acid hydroxylase"/>
    <property type="match status" value="1"/>
</dbReference>
<dbReference type="Gene3D" id="3.30.70.260">
    <property type="match status" value="1"/>
</dbReference>
<evidence type="ECO:0000256" key="5">
    <source>
        <dbReference type="ARBA" id="ARBA00023002"/>
    </source>
</evidence>
<dbReference type="OrthoDB" id="983542at2759"/>
<name>A0A0S4JDM5_BODSA</name>
<feature type="binding site" evidence="8">
    <location>
        <position position="345"/>
    </location>
    <ligand>
        <name>Fe cation</name>
        <dbReference type="ChEBI" id="CHEBI:24875"/>
    </ligand>
</feature>
<dbReference type="InterPro" id="IPR036329">
    <property type="entry name" value="Aro-AA_hydroxylase_C_sf"/>
</dbReference>
<dbReference type="OMA" id="VHFNPYT"/>
<evidence type="ECO:0000259" key="9">
    <source>
        <dbReference type="PROSITE" id="PS51410"/>
    </source>
</evidence>
<evidence type="ECO:0000313" key="11">
    <source>
        <dbReference type="Proteomes" id="UP000051952"/>
    </source>
</evidence>
<dbReference type="VEuPathDB" id="TriTrypDB:BSAL_14485"/>
<comment type="similarity">
    <text evidence="2">Belongs to the biopterin-dependent aromatic amino acid hydroxylase family.</text>
</comment>
<dbReference type="PANTHER" id="PTHR11473:SF24">
    <property type="entry name" value="PHENYLALANINE-4-HYDROXYLASE"/>
    <property type="match status" value="1"/>
</dbReference>
<evidence type="ECO:0000256" key="6">
    <source>
        <dbReference type="ARBA" id="ARBA00023004"/>
    </source>
</evidence>
<feature type="binding site" evidence="8">
    <location>
        <position position="305"/>
    </location>
    <ligand>
        <name>Fe cation</name>
        <dbReference type="ChEBI" id="CHEBI:24875"/>
    </ligand>
</feature>
<dbReference type="PANTHER" id="PTHR11473">
    <property type="entry name" value="AROMATIC AMINO ACID HYDROXYLASE"/>
    <property type="match status" value="1"/>
</dbReference>
<keyword evidence="5" id="KW-0560">Oxidoreductase</keyword>
<dbReference type="InterPro" id="IPR036951">
    <property type="entry name" value="ArAA_hydroxylase_sf"/>
</dbReference>
<dbReference type="InterPro" id="IPR018301">
    <property type="entry name" value="ArAA_hydroxylase_Fe/CU_BS"/>
</dbReference>
<keyword evidence="11" id="KW-1185">Reference proteome</keyword>
<dbReference type="EMBL" id="CYKH01001628">
    <property type="protein sequence ID" value="CUG88268.1"/>
    <property type="molecule type" value="Genomic_DNA"/>
</dbReference>
<dbReference type="PROSITE" id="PS00367">
    <property type="entry name" value="BH4_AAA_HYDROXYL_1"/>
    <property type="match status" value="1"/>
</dbReference>
<organism evidence="10 11">
    <name type="scientific">Bodo saltans</name>
    <name type="common">Flagellated protozoan</name>
    <dbReference type="NCBI Taxonomy" id="75058"/>
    <lineage>
        <taxon>Eukaryota</taxon>
        <taxon>Discoba</taxon>
        <taxon>Euglenozoa</taxon>
        <taxon>Kinetoplastea</taxon>
        <taxon>Metakinetoplastina</taxon>
        <taxon>Eubodonida</taxon>
        <taxon>Bodonidae</taxon>
        <taxon>Bodo</taxon>
    </lineage>
</organism>
<evidence type="ECO:0000313" key="10">
    <source>
        <dbReference type="EMBL" id="CUG88268.1"/>
    </source>
</evidence>
<proteinExistence type="inferred from homology"/>
<evidence type="ECO:0000256" key="7">
    <source>
        <dbReference type="ARBA" id="ARBA00023033"/>
    </source>
</evidence>
<evidence type="ECO:0000256" key="1">
    <source>
        <dbReference type="ARBA" id="ARBA00001954"/>
    </source>
</evidence>
<gene>
    <name evidence="10" type="ORF">BSAL_14485</name>
</gene>
<dbReference type="AlphaFoldDB" id="A0A0S4JDM5"/>
<dbReference type="Pfam" id="PF00351">
    <property type="entry name" value="Biopterin_H"/>
    <property type="match status" value="1"/>
</dbReference>
<dbReference type="GO" id="GO:0005506">
    <property type="term" value="F:iron ion binding"/>
    <property type="evidence" value="ECO:0007669"/>
    <property type="project" value="InterPro"/>
</dbReference>
<keyword evidence="4 8" id="KW-0479">Metal-binding</keyword>
<sequence>MLRRSFLRICSSKQAAATAAAKPSFAEQYASTGSNVKGSNLRGRAKTSLQVSLSARKPGALLDLLTPFREAGINVNNISNRTLSLESSAKYLTIYLDVDAHISDDRMKKVIPFLESNFPSATVIGSWQTPWYPTEAAHLDLLDQTTLAAGEDLMDDPENPHPGFHDEEYKKRRKEIAEVARSYKHGQKIAHMNYTKQETEAWTAVWDVLTPLFPSHACKQYNCMLPLFAENAGFCRTELPQLQTVSDYLEATTGFIVRPVAGLLSSRDFFNAFAFRVFYSTQYIRHHSQPLYTPEPDLVHEIVGHVPMLANPDFADFCQMIGFASIGASDAVIEELGRVYWYSVEFGLCKQPGGIRAYGAGLLSSAGELQYCLSGKAELLPWDPFVAAKKDFPITKYQPTYFVAEDFKDAQVKLQKWMDAQDRPFNLTYQPYTKKILTFDKSAASLLEDRPLFN</sequence>
<dbReference type="InterPro" id="IPR019774">
    <property type="entry name" value="Aromatic-AA_hydroxylase_C"/>
</dbReference>
<evidence type="ECO:0000256" key="8">
    <source>
        <dbReference type="PIRSR" id="PIRSR601273-2"/>
    </source>
</evidence>
<accession>A0A0S4JDM5</accession>
<dbReference type="SUPFAM" id="SSF55021">
    <property type="entry name" value="ACT-like"/>
    <property type="match status" value="1"/>
</dbReference>
<dbReference type="PRINTS" id="PR00372">
    <property type="entry name" value="FYWHYDRXLASE"/>
</dbReference>
<keyword evidence="6 8" id="KW-0408">Iron</keyword>
<comment type="cofactor">
    <cofactor evidence="1 8">
        <name>Fe(2+)</name>
        <dbReference type="ChEBI" id="CHEBI:29033"/>
    </cofactor>
</comment>
<evidence type="ECO:0000256" key="4">
    <source>
        <dbReference type="ARBA" id="ARBA00022723"/>
    </source>
</evidence>
<evidence type="ECO:0000256" key="2">
    <source>
        <dbReference type="ARBA" id="ARBA00009712"/>
    </source>
</evidence>
<reference evidence="11" key="1">
    <citation type="submission" date="2015-09" db="EMBL/GenBank/DDBJ databases">
        <authorList>
            <consortium name="Pathogen Informatics"/>
        </authorList>
    </citation>
    <scope>NUCLEOTIDE SEQUENCE [LARGE SCALE GENOMIC DNA]</scope>
    <source>
        <strain evidence="11">Lake Konstanz</strain>
    </source>
</reference>
<dbReference type="InterPro" id="IPR001273">
    <property type="entry name" value="ArAA_hydroxylase"/>
</dbReference>
<dbReference type="Proteomes" id="UP000051952">
    <property type="component" value="Unassembled WGS sequence"/>
</dbReference>
<dbReference type="SUPFAM" id="SSF56534">
    <property type="entry name" value="Aromatic aminoacid monoxygenases, catalytic and oligomerization domains"/>
    <property type="match status" value="1"/>
</dbReference>
<dbReference type="PROSITE" id="PS51410">
    <property type="entry name" value="BH4_AAA_HYDROXYL_2"/>
    <property type="match status" value="1"/>
</dbReference>
<dbReference type="GO" id="GO:0004505">
    <property type="term" value="F:phenylalanine 4-monooxygenase activity"/>
    <property type="evidence" value="ECO:0007669"/>
    <property type="project" value="UniProtKB-EC"/>
</dbReference>
<dbReference type="InterPro" id="IPR045865">
    <property type="entry name" value="ACT-like_dom_sf"/>
</dbReference>
<keyword evidence="7" id="KW-0503">Monooxygenase</keyword>
<dbReference type="EC" id="1.14.16.1" evidence="3"/>
<feature type="domain" description="Biopterin-dependent aromatic amino acid hydroxylase family profile" evidence="9">
    <location>
        <begin position="116"/>
        <end position="454"/>
    </location>
</feature>